<reference evidence="1 2" key="1">
    <citation type="submission" date="2021-06" db="EMBL/GenBank/DDBJ databases">
        <title>Caerostris extrusa draft genome.</title>
        <authorList>
            <person name="Kono N."/>
            <person name="Arakawa K."/>
        </authorList>
    </citation>
    <scope>NUCLEOTIDE SEQUENCE [LARGE SCALE GENOMIC DNA]</scope>
</reference>
<comment type="caution">
    <text evidence="1">The sequence shown here is derived from an EMBL/GenBank/DDBJ whole genome shotgun (WGS) entry which is preliminary data.</text>
</comment>
<proteinExistence type="predicted"/>
<organism evidence="1 2">
    <name type="scientific">Caerostris extrusa</name>
    <name type="common">Bark spider</name>
    <name type="synonym">Caerostris bankana</name>
    <dbReference type="NCBI Taxonomy" id="172846"/>
    <lineage>
        <taxon>Eukaryota</taxon>
        <taxon>Metazoa</taxon>
        <taxon>Ecdysozoa</taxon>
        <taxon>Arthropoda</taxon>
        <taxon>Chelicerata</taxon>
        <taxon>Arachnida</taxon>
        <taxon>Araneae</taxon>
        <taxon>Araneomorphae</taxon>
        <taxon>Entelegynae</taxon>
        <taxon>Araneoidea</taxon>
        <taxon>Araneidae</taxon>
        <taxon>Caerostris</taxon>
    </lineage>
</organism>
<name>A0AAV4SYB2_CAEEX</name>
<dbReference type="EMBL" id="BPLR01010244">
    <property type="protein sequence ID" value="GIY37961.1"/>
    <property type="molecule type" value="Genomic_DNA"/>
</dbReference>
<dbReference type="AlphaFoldDB" id="A0AAV4SYB2"/>
<gene>
    <name evidence="1" type="ORF">CEXT_643211</name>
</gene>
<keyword evidence="2" id="KW-1185">Reference proteome</keyword>
<protein>
    <submittedName>
        <fullName evidence="1">Uncharacterized protein</fullName>
    </submittedName>
</protein>
<accession>A0AAV4SYB2</accession>
<evidence type="ECO:0000313" key="2">
    <source>
        <dbReference type="Proteomes" id="UP001054945"/>
    </source>
</evidence>
<evidence type="ECO:0000313" key="1">
    <source>
        <dbReference type="EMBL" id="GIY37961.1"/>
    </source>
</evidence>
<dbReference type="Proteomes" id="UP001054945">
    <property type="component" value="Unassembled WGS sequence"/>
</dbReference>
<sequence>MRLNLKKNIITVAWNQVMEAVAPLTVLRRQNSIPRCRVQVKPQPRDSVTNCVTPQSKTNLCRTSENVPVCYHYGRPDGNRWMDG</sequence>